<reference evidence="7 8" key="1">
    <citation type="submission" date="2022-10" db="EMBL/GenBank/DDBJ databases">
        <title>The complete genomes of actinobacterial strains from the NBC collection.</title>
        <authorList>
            <person name="Joergensen T.S."/>
            <person name="Alvarez Arevalo M."/>
            <person name="Sterndorff E.B."/>
            <person name="Faurdal D."/>
            <person name="Vuksanovic O."/>
            <person name="Mourched A.-S."/>
            <person name="Charusanti P."/>
            <person name="Shaw S."/>
            <person name="Blin K."/>
            <person name="Weber T."/>
        </authorList>
    </citation>
    <scope>NUCLEOTIDE SEQUENCE [LARGE SCALE GENOMIC DNA]</scope>
    <source>
        <strain evidence="7 8">NBC_00319</strain>
    </source>
</reference>
<dbReference type="Proteomes" id="UP001432128">
    <property type="component" value="Chromosome"/>
</dbReference>
<dbReference type="Pfam" id="PF03466">
    <property type="entry name" value="LysR_substrate"/>
    <property type="match status" value="1"/>
</dbReference>
<evidence type="ECO:0000313" key="8">
    <source>
        <dbReference type="Proteomes" id="UP001432128"/>
    </source>
</evidence>
<evidence type="ECO:0000256" key="3">
    <source>
        <dbReference type="ARBA" id="ARBA00023125"/>
    </source>
</evidence>
<evidence type="ECO:0000256" key="1">
    <source>
        <dbReference type="ARBA" id="ARBA00009437"/>
    </source>
</evidence>
<dbReference type="EMBL" id="CP108021">
    <property type="protein sequence ID" value="WUM18725.1"/>
    <property type="molecule type" value="Genomic_DNA"/>
</dbReference>
<evidence type="ECO:0000259" key="6">
    <source>
        <dbReference type="PROSITE" id="PS50931"/>
    </source>
</evidence>
<dbReference type="AlphaFoldDB" id="A0AAU4JY57"/>
<organism evidence="7 8">
    <name type="scientific">Williamsia herbipolensis</name>
    <dbReference type="NCBI Taxonomy" id="1603258"/>
    <lineage>
        <taxon>Bacteria</taxon>
        <taxon>Bacillati</taxon>
        <taxon>Actinomycetota</taxon>
        <taxon>Actinomycetes</taxon>
        <taxon>Mycobacteriales</taxon>
        <taxon>Nocardiaceae</taxon>
        <taxon>Williamsia</taxon>
    </lineage>
</organism>
<dbReference type="Gene3D" id="1.10.10.10">
    <property type="entry name" value="Winged helix-like DNA-binding domain superfamily/Winged helix DNA-binding domain"/>
    <property type="match status" value="1"/>
</dbReference>
<accession>A0AAU4JY57</accession>
<dbReference type="NCBIfam" id="TIGR03298">
    <property type="entry name" value="argP"/>
    <property type="match status" value="1"/>
</dbReference>
<protein>
    <submittedName>
        <fullName evidence="7">LysR family transcriptional regulator ArgP</fullName>
    </submittedName>
</protein>
<dbReference type="SUPFAM" id="SSF46785">
    <property type="entry name" value="Winged helix' DNA-binding domain"/>
    <property type="match status" value="1"/>
</dbReference>
<proteinExistence type="inferred from homology"/>
<comment type="similarity">
    <text evidence="1">Belongs to the LysR transcriptional regulatory family.</text>
</comment>
<keyword evidence="3" id="KW-0238">DNA-binding</keyword>
<dbReference type="RefSeq" id="WP_328856317.1">
    <property type="nucleotide sequence ID" value="NZ_CP108021.1"/>
</dbReference>
<name>A0AAU4JY57_9NOCA</name>
<evidence type="ECO:0000256" key="5">
    <source>
        <dbReference type="ARBA" id="ARBA00023163"/>
    </source>
</evidence>
<keyword evidence="5" id="KW-0804">Transcription</keyword>
<dbReference type="InterPro" id="IPR036388">
    <property type="entry name" value="WH-like_DNA-bd_sf"/>
</dbReference>
<dbReference type="PANTHER" id="PTHR30579">
    <property type="entry name" value="TRANSCRIPTIONAL REGULATOR"/>
    <property type="match status" value="1"/>
</dbReference>
<dbReference type="KEGG" id="whr:OG579_13365"/>
<dbReference type="SUPFAM" id="SSF53850">
    <property type="entry name" value="Periplasmic binding protein-like II"/>
    <property type="match status" value="1"/>
</dbReference>
<dbReference type="InterPro" id="IPR017685">
    <property type="entry name" value="ArgP"/>
</dbReference>
<dbReference type="PROSITE" id="PS50931">
    <property type="entry name" value="HTH_LYSR"/>
    <property type="match status" value="1"/>
</dbReference>
<keyword evidence="2" id="KW-0805">Transcription regulation</keyword>
<keyword evidence="8" id="KW-1185">Reference proteome</keyword>
<dbReference type="InterPro" id="IPR005119">
    <property type="entry name" value="LysR_subst-bd"/>
</dbReference>
<evidence type="ECO:0000256" key="4">
    <source>
        <dbReference type="ARBA" id="ARBA00023159"/>
    </source>
</evidence>
<dbReference type="InterPro" id="IPR000847">
    <property type="entry name" value="LysR_HTH_N"/>
</dbReference>
<keyword evidence="4" id="KW-0010">Activator</keyword>
<evidence type="ECO:0000256" key="2">
    <source>
        <dbReference type="ARBA" id="ARBA00023015"/>
    </source>
</evidence>
<feature type="domain" description="HTH lysR-type" evidence="6">
    <location>
        <begin position="2"/>
        <end position="58"/>
    </location>
</feature>
<dbReference type="InterPro" id="IPR050176">
    <property type="entry name" value="LTTR"/>
</dbReference>
<dbReference type="PANTHER" id="PTHR30579:SF2">
    <property type="entry name" value="HTH-TYPE TRANSCRIPTIONAL REGULATOR ARGP"/>
    <property type="match status" value="1"/>
</dbReference>
<dbReference type="NCBIfam" id="NF002964">
    <property type="entry name" value="PRK03635.1"/>
    <property type="match status" value="1"/>
</dbReference>
<evidence type="ECO:0000313" key="7">
    <source>
        <dbReference type="EMBL" id="WUM18725.1"/>
    </source>
</evidence>
<dbReference type="InterPro" id="IPR036390">
    <property type="entry name" value="WH_DNA-bd_sf"/>
</dbReference>
<dbReference type="GO" id="GO:0003700">
    <property type="term" value="F:DNA-binding transcription factor activity"/>
    <property type="evidence" value="ECO:0007669"/>
    <property type="project" value="InterPro"/>
</dbReference>
<dbReference type="GO" id="GO:0003677">
    <property type="term" value="F:DNA binding"/>
    <property type="evidence" value="ECO:0007669"/>
    <property type="project" value="UniProtKB-KW"/>
</dbReference>
<gene>
    <name evidence="7" type="ORF">OG579_13365</name>
</gene>
<dbReference type="Pfam" id="PF00126">
    <property type="entry name" value="HTH_1"/>
    <property type="match status" value="1"/>
</dbReference>
<dbReference type="Gene3D" id="3.40.190.290">
    <property type="match status" value="1"/>
</dbReference>
<sequence>MITSDGLATLAAVVREGTFDAAARALHVTPSAVSQRIKALESDVGRVVVRRSKPCVATTDGEVLLRLAKQWDLLTSSAFAELTGAAEHEPDDPRDRPRVHLPIASNADSLATWLLPVIVDMQNRFDVAIEVMRDDESHNTEYLRSGQVLGALTSDPTPIRGCTERRLGATRYLPVAGADFARTWFPDGLKARDLARAPMVAFDRKDTIMAALIRRHTRTPLSPPTTYIPASTEYHRAVELGAGWGTVPQAQIADALAAGTVVVLSDDHVDIELYWQYWTVNSPLIAELTDLIVAAGRDFLV</sequence>